<comment type="caution">
    <text evidence="1">The sequence shown here is derived from an EMBL/GenBank/DDBJ whole genome shotgun (WGS) entry which is preliminary data.</text>
</comment>
<dbReference type="RefSeq" id="XP_060339670.1">
    <property type="nucleotide sequence ID" value="XM_060483249.1"/>
</dbReference>
<organism evidence="1 2">
    <name type="scientific">Armillaria tabescens</name>
    <name type="common">Ringless honey mushroom</name>
    <name type="synonym">Agaricus tabescens</name>
    <dbReference type="NCBI Taxonomy" id="1929756"/>
    <lineage>
        <taxon>Eukaryota</taxon>
        <taxon>Fungi</taxon>
        <taxon>Dikarya</taxon>
        <taxon>Basidiomycota</taxon>
        <taxon>Agaricomycotina</taxon>
        <taxon>Agaricomycetes</taxon>
        <taxon>Agaricomycetidae</taxon>
        <taxon>Agaricales</taxon>
        <taxon>Marasmiineae</taxon>
        <taxon>Physalacriaceae</taxon>
        <taxon>Desarmillaria</taxon>
    </lineage>
</organism>
<sequence length="119" mass="13732">MPLLLFSFTELTIGAQCNESHGLFNFLRLLMSPLVGRFQWTFLPTQRCVSYSQVYQTKGHVVQGITTAPYPFQCQITLRSDSKAKLIKVAFLDAADTFVRFENDISAEDKEWIRNYRSQ</sequence>
<evidence type="ECO:0000313" key="1">
    <source>
        <dbReference type="EMBL" id="KAK0469877.1"/>
    </source>
</evidence>
<accession>A0AA39NQ97</accession>
<dbReference type="GeneID" id="85366797"/>
<protein>
    <submittedName>
        <fullName evidence="1">Uncharacterized protein</fullName>
    </submittedName>
</protein>
<keyword evidence="2" id="KW-1185">Reference proteome</keyword>
<proteinExistence type="predicted"/>
<evidence type="ECO:0000313" key="2">
    <source>
        <dbReference type="Proteomes" id="UP001175211"/>
    </source>
</evidence>
<dbReference type="Proteomes" id="UP001175211">
    <property type="component" value="Unassembled WGS sequence"/>
</dbReference>
<dbReference type="AlphaFoldDB" id="A0AA39NQ97"/>
<reference evidence="1" key="1">
    <citation type="submission" date="2023-06" db="EMBL/GenBank/DDBJ databases">
        <authorList>
            <consortium name="Lawrence Berkeley National Laboratory"/>
            <person name="Ahrendt S."/>
            <person name="Sahu N."/>
            <person name="Indic B."/>
            <person name="Wong-Bajracharya J."/>
            <person name="Merenyi Z."/>
            <person name="Ke H.-M."/>
            <person name="Monk M."/>
            <person name="Kocsube S."/>
            <person name="Drula E."/>
            <person name="Lipzen A."/>
            <person name="Balint B."/>
            <person name="Henrissat B."/>
            <person name="Andreopoulos B."/>
            <person name="Martin F.M."/>
            <person name="Harder C.B."/>
            <person name="Rigling D."/>
            <person name="Ford K.L."/>
            <person name="Foster G.D."/>
            <person name="Pangilinan J."/>
            <person name="Papanicolaou A."/>
            <person name="Barry K."/>
            <person name="LaButti K."/>
            <person name="Viragh M."/>
            <person name="Koriabine M."/>
            <person name="Yan M."/>
            <person name="Riley R."/>
            <person name="Champramary S."/>
            <person name="Plett K.L."/>
            <person name="Tsai I.J."/>
            <person name="Slot J."/>
            <person name="Sipos G."/>
            <person name="Plett J."/>
            <person name="Nagy L.G."/>
            <person name="Grigoriev I.V."/>
        </authorList>
    </citation>
    <scope>NUCLEOTIDE SEQUENCE</scope>
    <source>
        <strain evidence="1">CCBAS 213</strain>
    </source>
</reference>
<name>A0AA39NQ97_ARMTA</name>
<dbReference type="EMBL" id="JAUEPS010000001">
    <property type="protein sequence ID" value="KAK0469877.1"/>
    <property type="molecule type" value="Genomic_DNA"/>
</dbReference>
<gene>
    <name evidence="1" type="ORF">EV420DRAFT_73512</name>
</gene>